<accession>A0A6C0IJ70</accession>
<reference evidence="1" key="1">
    <citation type="journal article" date="2020" name="Nature">
        <title>Giant virus diversity and host interactions through global metagenomics.</title>
        <authorList>
            <person name="Schulz F."/>
            <person name="Roux S."/>
            <person name="Paez-Espino D."/>
            <person name="Jungbluth S."/>
            <person name="Walsh D.A."/>
            <person name="Denef V.J."/>
            <person name="McMahon K.D."/>
            <person name="Konstantinidis K.T."/>
            <person name="Eloe-Fadrosh E.A."/>
            <person name="Kyrpides N.C."/>
            <person name="Woyke T."/>
        </authorList>
    </citation>
    <scope>NUCLEOTIDE SEQUENCE</scope>
    <source>
        <strain evidence="1">GVMAG-M-3300023184-86</strain>
    </source>
</reference>
<name>A0A6C0IJ70_9ZZZZ</name>
<protein>
    <submittedName>
        <fullName evidence="1">Uncharacterized protein</fullName>
    </submittedName>
</protein>
<dbReference type="EMBL" id="MN740172">
    <property type="protein sequence ID" value="QHT91937.1"/>
    <property type="molecule type" value="Genomic_DNA"/>
</dbReference>
<evidence type="ECO:0000313" key="1">
    <source>
        <dbReference type="EMBL" id="QHT91937.1"/>
    </source>
</evidence>
<sequence>MTAQANTTKMNAIINIYLQFPPSFAPRYDGFRMDKYLRVNTKKEEIINLLLENWKTPNYLNEKLIESLIDIKEAITDSKILDDLREVLIDSVLSAFYENNKETPDLEIEDAKALQTLKPLIISNLENTIFRRTANYSTPYGFI</sequence>
<proteinExistence type="predicted"/>
<organism evidence="1">
    <name type="scientific">viral metagenome</name>
    <dbReference type="NCBI Taxonomy" id="1070528"/>
    <lineage>
        <taxon>unclassified sequences</taxon>
        <taxon>metagenomes</taxon>
        <taxon>organismal metagenomes</taxon>
    </lineage>
</organism>
<dbReference type="AlphaFoldDB" id="A0A6C0IJ70"/>